<dbReference type="CDD" id="cd16325">
    <property type="entry name" value="LolA"/>
    <property type="match status" value="1"/>
</dbReference>
<dbReference type="PANTHER" id="PTHR35869">
    <property type="entry name" value="OUTER-MEMBRANE LIPOPROTEIN CARRIER PROTEIN"/>
    <property type="match status" value="1"/>
</dbReference>
<feature type="chain" id="PRO_5003154907" description="Outer-membrane lipoprotein carrier protein" evidence="2">
    <location>
        <begin position="26"/>
        <end position="220"/>
    </location>
</feature>
<dbReference type="PANTHER" id="PTHR35869:SF1">
    <property type="entry name" value="OUTER-MEMBRANE LIPOPROTEIN CARRIER PROTEIN"/>
    <property type="match status" value="1"/>
</dbReference>
<dbReference type="InterPro" id="IPR004564">
    <property type="entry name" value="OM_lipoprot_carrier_LolA-like"/>
</dbReference>
<dbReference type="Gene3D" id="2.50.20.10">
    <property type="entry name" value="Lipoprotein localisation LolA/LolB/LppX"/>
    <property type="match status" value="1"/>
</dbReference>
<dbReference type="AlphaFoldDB" id="E1YFG7"/>
<dbReference type="EMBL" id="FR695872">
    <property type="protein sequence ID" value="CBX29311.1"/>
    <property type="molecule type" value="Genomic_DNA"/>
</dbReference>
<sequence length="220" mass="25008">MKSKTIILSLAIIFCLTCFAFDAQAKEESLKANQIMMKVEKKYSVPGFVAKFIQSSTLKAMGIADVAEGKMFVKRPGMMRWEYEKPEKQIVVTDGENLWIYRPQDNQVMVGKAPEFFGAGKGASFLSDISIIRRNFSVSIKNNSDKYYVLKLLPNEKRSDLSYLYLYVSKSNFEIAKIGIYNIYDDETEIELIDSKLVDNPDSVFSFKIPKGVEVLKIGE</sequence>
<name>E1YFG7_9BACT</name>
<dbReference type="SUPFAM" id="SSF89392">
    <property type="entry name" value="Prokaryotic lipoproteins and lipoprotein localization factors"/>
    <property type="match status" value="1"/>
</dbReference>
<proteinExistence type="predicted"/>
<accession>E1YFG7</accession>
<evidence type="ECO:0000313" key="3">
    <source>
        <dbReference type="EMBL" id="CBX29311.1"/>
    </source>
</evidence>
<evidence type="ECO:0000256" key="2">
    <source>
        <dbReference type="SAM" id="SignalP"/>
    </source>
</evidence>
<gene>
    <name evidence="3" type="ORF">N47_J02920</name>
</gene>
<organism evidence="3">
    <name type="scientific">uncultured Desulfobacterium sp</name>
    <dbReference type="NCBI Taxonomy" id="201089"/>
    <lineage>
        <taxon>Bacteria</taxon>
        <taxon>Pseudomonadati</taxon>
        <taxon>Thermodesulfobacteriota</taxon>
        <taxon>Desulfobacteria</taxon>
        <taxon>Desulfobacterales</taxon>
        <taxon>Desulfobacteriaceae</taxon>
        <taxon>Desulfobacterium</taxon>
        <taxon>environmental samples</taxon>
    </lineage>
</organism>
<evidence type="ECO:0008006" key="4">
    <source>
        <dbReference type="Google" id="ProtNLM"/>
    </source>
</evidence>
<dbReference type="InterPro" id="IPR029046">
    <property type="entry name" value="LolA/LolB/LppX"/>
</dbReference>
<evidence type="ECO:0000256" key="1">
    <source>
        <dbReference type="ARBA" id="ARBA00022729"/>
    </source>
</evidence>
<reference evidence="3" key="1">
    <citation type="journal article" date="2011" name="Environ. Microbiol.">
        <title>Genomic insights into the metabolic potential of the polycyclic aromatic hydrocarbon degrading sulfate-reducing Deltaproteobacterium N47.</title>
        <authorList>
            <person name="Bergmann F."/>
            <person name="Selesi D."/>
            <person name="Weinmaier T."/>
            <person name="Tischler P."/>
            <person name="Rattei T."/>
            <person name="Meckenstock R.U."/>
        </authorList>
    </citation>
    <scope>NUCLEOTIDE SEQUENCE</scope>
</reference>
<dbReference type="Pfam" id="PF03548">
    <property type="entry name" value="LolA"/>
    <property type="match status" value="1"/>
</dbReference>
<feature type="signal peptide" evidence="2">
    <location>
        <begin position="1"/>
        <end position="25"/>
    </location>
</feature>
<protein>
    <recommendedName>
        <fullName evidence="4">Outer-membrane lipoprotein carrier protein</fullName>
    </recommendedName>
</protein>
<keyword evidence="1 2" id="KW-0732">Signal</keyword>